<dbReference type="Pfam" id="PF08324">
    <property type="entry name" value="PUL"/>
    <property type="match status" value="1"/>
</dbReference>
<dbReference type="InterPro" id="IPR036249">
    <property type="entry name" value="Thioredoxin-like_sf"/>
</dbReference>
<evidence type="ECO:0000256" key="3">
    <source>
        <dbReference type="ARBA" id="ARBA00022801"/>
    </source>
</evidence>
<protein>
    <submittedName>
        <fullName evidence="8">PPPDE putative peptidase domain-containing protein</fullName>
    </submittedName>
</protein>
<dbReference type="CDD" id="cd02947">
    <property type="entry name" value="TRX_family"/>
    <property type="match status" value="1"/>
</dbReference>
<dbReference type="SMART" id="SM01179">
    <property type="entry name" value="DUF862"/>
    <property type="match status" value="1"/>
</dbReference>
<dbReference type="AlphaFoldDB" id="A0AAD4BVX9"/>
<dbReference type="GO" id="GO:0006508">
    <property type="term" value="P:proteolysis"/>
    <property type="evidence" value="ECO:0007669"/>
    <property type="project" value="UniProtKB-KW"/>
</dbReference>
<sequence>MSTPVQLYIYDLSNGLAGQLSLMLTGRQIDGIWHTSIVVFGKEIFYGQGIMITQPGKSHHGSPLRIVDMGETAIDEDTFNEYLSAMREQYTADKYHPLEFNCNSFTNDCMGFLTGGSIPPYVTSLPSDFLSTSFGQALQPQIDALFTGRPPSGAPARITPSAATPDPALAASILQSVTAQATMGGPGPSNGILSMPPAPPVAPAPVPPAPSLPAPDASLVSPMHITTNPASFHNLLSSHRAVVAFFTSATCAPCRMIEPVFGELAKSKSKPDGGVGFAQIDLSVGLGGALAAEYQVHVTPTFLFFLDGSKTHELKGVNAPELRTQVDLLIYEAFPPHAHMSLSLSALEAIPLDPILFSQIPNLDTMFTKLAGFIDGVTAWNGAVTQAQVKQTLTRTVLPFLKASTATSPAQPPMASFDHWPTLTSSLIANLQLSELFPLVDIWRIALLNASFSAWNATKKVQEGPLNRFMDKALQAGDVPRNYLLTVLRMLANAFSNQVLAREVILFTRERVTKLLVDALLHDDVTVKNAAASLGFNIAAYLQKQRIDKVKARDDSQSAEENEEWETEIIVAILNAVERETNSEVTVHRLVACLGLLLRLSPYTAQVTSLLEALDAQRVLKGKLEKGGCREGGVGKKDVRRLILEVADKLCPDMAMAM</sequence>
<evidence type="ECO:0000259" key="5">
    <source>
        <dbReference type="PROSITE" id="PS51352"/>
    </source>
</evidence>
<evidence type="ECO:0000256" key="2">
    <source>
        <dbReference type="ARBA" id="ARBA00022670"/>
    </source>
</evidence>
<dbReference type="PANTHER" id="PTHR12378">
    <property type="entry name" value="DESUMOYLATING ISOPEPTIDASE"/>
    <property type="match status" value="1"/>
</dbReference>
<feature type="region of interest" description="Disordered" evidence="4">
    <location>
        <begin position="180"/>
        <end position="209"/>
    </location>
</feature>
<feature type="domain" description="PPPDE" evidence="7">
    <location>
        <begin position="3"/>
        <end position="143"/>
    </location>
</feature>
<comment type="similarity">
    <text evidence="1">Belongs to the DeSI family.</text>
</comment>
<comment type="caution">
    <text evidence="8">The sequence shown here is derived from an EMBL/GenBank/DDBJ whole genome shotgun (WGS) entry which is preliminary data.</text>
</comment>
<reference evidence="8" key="2">
    <citation type="journal article" date="2020" name="Nat. Commun.">
        <title>Large-scale genome sequencing of mycorrhizal fungi provides insights into the early evolution of symbiotic traits.</title>
        <authorList>
            <person name="Miyauchi S."/>
            <person name="Kiss E."/>
            <person name="Kuo A."/>
            <person name="Drula E."/>
            <person name="Kohler A."/>
            <person name="Sanchez-Garcia M."/>
            <person name="Morin E."/>
            <person name="Andreopoulos B."/>
            <person name="Barry K.W."/>
            <person name="Bonito G."/>
            <person name="Buee M."/>
            <person name="Carver A."/>
            <person name="Chen C."/>
            <person name="Cichocki N."/>
            <person name="Clum A."/>
            <person name="Culley D."/>
            <person name="Crous P.W."/>
            <person name="Fauchery L."/>
            <person name="Girlanda M."/>
            <person name="Hayes R.D."/>
            <person name="Keri Z."/>
            <person name="LaButti K."/>
            <person name="Lipzen A."/>
            <person name="Lombard V."/>
            <person name="Magnuson J."/>
            <person name="Maillard F."/>
            <person name="Murat C."/>
            <person name="Nolan M."/>
            <person name="Ohm R.A."/>
            <person name="Pangilinan J."/>
            <person name="Pereira M.F."/>
            <person name="Perotto S."/>
            <person name="Peter M."/>
            <person name="Pfister S."/>
            <person name="Riley R."/>
            <person name="Sitrit Y."/>
            <person name="Stielow J.B."/>
            <person name="Szollosi G."/>
            <person name="Zifcakova L."/>
            <person name="Stursova M."/>
            <person name="Spatafora J.W."/>
            <person name="Tedersoo L."/>
            <person name="Vaario L.M."/>
            <person name="Yamada A."/>
            <person name="Yan M."/>
            <person name="Wang P."/>
            <person name="Xu J."/>
            <person name="Bruns T."/>
            <person name="Baldrian P."/>
            <person name="Vilgalys R."/>
            <person name="Dunand C."/>
            <person name="Henrissat B."/>
            <person name="Grigoriev I.V."/>
            <person name="Hibbett D."/>
            <person name="Nagy L.G."/>
            <person name="Martin F.M."/>
        </authorList>
    </citation>
    <scope>NUCLEOTIDE SEQUENCE</scope>
    <source>
        <strain evidence="8">BED1</strain>
    </source>
</reference>
<evidence type="ECO:0000259" key="6">
    <source>
        <dbReference type="PROSITE" id="PS51396"/>
    </source>
</evidence>
<evidence type="ECO:0000313" key="9">
    <source>
        <dbReference type="Proteomes" id="UP001194468"/>
    </source>
</evidence>
<dbReference type="GO" id="GO:0070646">
    <property type="term" value="P:protein modification by small protein removal"/>
    <property type="evidence" value="ECO:0007669"/>
    <property type="project" value="TreeGrafter"/>
</dbReference>
<dbReference type="Pfam" id="PF05903">
    <property type="entry name" value="Peptidase_C97"/>
    <property type="match status" value="1"/>
</dbReference>
<dbReference type="InterPro" id="IPR013766">
    <property type="entry name" value="Thioredoxin_domain"/>
</dbReference>
<dbReference type="InterPro" id="IPR013535">
    <property type="entry name" value="PUL_dom"/>
</dbReference>
<dbReference type="InterPro" id="IPR008580">
    <property type="entry name" value="PPPDE_dom"/>
</dbReference>
<feature type="domain" description="PUL" evidence="6">
    <location>
        <begin position="348"/>
        <end position="646"/>
    </location>
</feature>
<keyword evidence="9" id="KW-1185">Reference proteome</keyword>
<dbReference type="InterPro" id="IPR011989">
    <property type="entry name" value="ARM-like"/>
</dbReference>
<evidence type="ECO:0000259" key="7">
    <source>
        <dbReference type="PROSITE" id="PS51858"/>
    </source>
</evidence>
<dbReference type="Proteomes" id="UP001194468">
    <property type="component" value="Unassembled WGS sequence"/>
</dbReference>
<organism evidence="8 9">
    <name type="scientific">Boletus edulis BED1</name>
    <dbReference type="NCBI Taxonomy" id="1328754"/>
    <lineage>
        <taxon>Eukaryota</taxon>
        <taxon>Fungi</taxon>
        <taxon>Dikarya</taxon>
        <taxon>Basidiomycota</taxon>
        <taxon>Agaricomycotina</taxon>
        <taxon>Agaricomycetes</taxon>
        <taxon>Agaricomycetidae</taxon>
        <taxon>Boletales</taxon>
        <taxon>Boletineae</taxon>
        <taxon>Boletaceae</taxon>
        <taxon>Boletoideae</taxon>
        <taxon>Boletus</taxon>
    </lineage>
</organism>
<dbReference type="GO" id="GO:0008233">
    <property type="term" value="F:peptidase activity"/>
    <property type="evidence" value="ECO:0007669"/>
    <property type="project" value="UniProtKB-KW"/>
</dbReference>
<dbReference type="PROSITE" id="PS00194">
    <property type="entry name" value="THIOREDOXIN_1"/>
    <property type="match status" value="1"/>
</dbReference>
<evidence type="ECO:0000313" key="8">
    <source>
        <dbReference type="EMBL" id="KAF8440856.1"/>
    </source>
</evidence>
<gene>
    <name evidence="8" type="ORF">L210DRAFT_3399975</name>
</gene>
<name>A0AAD4BVX9_BOLED</name>
<evidence type="ECO:0000256" key="1">
    <source>
        <dbReference type="ARBA" id="ARBA00008140"/>
    </source>
</evidence>
<dbReference type="InterPro" id="IPR042266">
    <property type="entry name" value="PPPDE_sf"/>
</dbReference>
<dbReference type="SUPFAM" id="SSF52833">
    <property type="entry name" value="Thioredoxin-like"/>
    <property type="match status" value="1"/>
</dbReference>
<keyword evidence="2" id="KW-0645">Protease</keyword>
<dbReference type="EMBL" id="WHUW01000011">
    <property type="protein sequence ID" value="KAF8440856.1"/>
    <property type="molecule type" value="Genomic_DNA"/>
</dbReference>
<feature type="compositionally biased region" description="Pro residues" evidence="4">
    <location>
        <begin position="196"/>
        <end position="209"/>
    </location>
</feature>
<dbReference type="PROSITE" id="PS51858">
    <property type="entry name" value="PPPDE"/>
    <property type="match status" value="1"/>
</dbReference>
<feature type="domain" description="Thioredoxin" evidence="5">
    <location>
        <begin position="203"/>
        <end position="331"/>
    </location>
</feature>
<dbReference type="InterPro" id="IPR017937">
    <property type="entry name" value="Thioredoxin_CS"/>
</dbReference>
<dbReference type="Gene3D" id="3.90.1720.30">
    <property type="entry name" value="PPPDE domains"/>
    <property type="match status" value="1"/>
</dbReference>
<proteinExistence type="inferred from homology"/>
<dbReference type="Gene3D" id="3.40.30.10">
    <property type="entry name" value="Glutaredoxin"/>
    <property type="match status" value="1"/>
</dbReference>
<dbReference type="PROSITE" id="PS51352">
    <property type="entry name" value="THIOREDOXIN_2"/>
    <property type="match status" value="1"/>
</dbReference>
<evidence type="ECO:0000256" key="4">
    <source>
        <dbReference type="SAM" id="MobiDB-lite"/>
    </source>
</evidence>
<dbReference type="Pfam" id="PF00085">
    <property type="entry name" value="Thioredoxin"/>
    <property type="match status" value="1"/>
</dbReference>
<accession>A0AAD4BVX9</accession>
<dbReference type="Gene3D" id="1.25.10.10">
    <property type="entry name" value="Leucine-rich Repeat Variant"/>
    <property type="match status" value="1"/>
</dbReference>
<dbReference type="PANTHER" id="PTHR12378:SF7">
    <property type="entry name" value="DESUMOYLATING ISOPEPTIDASE 1"/>
    <property type="match status" value="1"/>
</dbReference>
<dbReference type="PROSITE" id="PS51396">
    <property type="entry name" value="PUL"/>
    <property type="match status" value="1"/>
</dbReference>
<reference evidence="8" key="1">
    <citation type="submission" date="2019-10" db="EMBL/GenBank/DDBJ databases">
        <authorList>
            <consortium name="DOE Joint Genome Institute"/>
            <person name="Kuo A."/>
            <person name="Miyauchi S."/>
            <person name="Kiss E."/>
            <person name="Drula E."/>
            <person name="Kohler A."/>
            <person name="Sanchez-Garcia M."/>
            <person name="Andreopoulos B."/>
            <person name="Barry K.W."/>
            <person name="Bonito G."/>
            <person name="Buee M."/>
            <person name="Carver A."/>
            <person name="Chen C."/>
            <person name="Cichocki N."/>
            <person name="Clum A."/>
            <person name="Culley D."/>
            <person name="Crous P.W."/>
            <person name="Fauchery L."/>
            <person name="Girlanda M."/>
            <person name="Hayes R."/>
            <person name="Keri Z."/>
            <person name="LaButti K."/>
            <person name="Lipzen A."/>
            <person name="Lombard V."/>
            <person name="Magnuson J."/>
            <person name="Maillard F."/>
            <person name="Morin E."/>
            <person name="Murat C."/>
            <person name="Nolan M."/>
            <person name="Ohm R."/>
            <person name="Pangilinan J."/>
            <person name="Pereira M."/>
            <person name="Perotto S."/>
            <person name="Peter M."/>
            <person name="Riley R."/>
            <person name="Sitrit Y."/>
            <person name="Stielow B."/>
            <person name="Szollosi G."/>
            <person name="Zifcakova L."/>
            <person name="Stursova M."/>
            <person name="Spatafora J.W."/>
            <person name="Tedersoo L."/>
            <person name="Vaario L.-M."/>
            <person name="Yamada A."/>
            <person name="Yan M."/>
            <person name="Wang P."/>
            <person name="Xu J."/>
            <person name="Bruns T."/>
            <person name="Baldrian P."/>
            <person name="Vilgalys R."/>
            <person name="Henrissat B."/>
            <person name="Grigoriev I.V."/>
            <person name="Hibbett D."/>
            <person name="Nagy L.G."/>
            <person name="Martin F.M."/>
        </authorList>
    </citation>
    <scope>NUCLEOTIDE SEQUENCE</scope>
    <source>
        <strain evidence="8">BED1</strain>
    </source>
</reference>
<keyword evidence="3" id="KW-0378">Hydrolase</keyword>